<keyword evidence="5" id="KW-1185">Reference proteome</keyword>
<dbReference type="Pfam" id="PF00012">
    <property type="entry name" value="HSP70"/>
    <property type="match status" value="1"/>
</dbReference>
<comment type="caution">
    <text evidence="4">The sequence shown here is derived from an EMBL/GenBank/DDBJ whole genome shotgun (WGS) entry which is preliminary data.</text>
</comment>
<keyword evidence="3" id="KW-0812">Transmembrane</keyword>
<dbReference type="SUPFAM" id="SSF53067">
    <property type="entry name" value="Actin-like ATPase domain"/>
    <property type="match status" value="1"/>
</dbReference>
<protein>
    <submittedName>
        <fullName evidence="4">Uncharacterized protein</fullName>
    </submittedName>
</protein>
<dbReference type="InterPro" id="IPR013126">
    <property type="entry name" value="Hsp_70_fam"/>
</dbReference>
<dbReference type="InterPro" id="IPR043129">
    <property type="entry name" value="ATPase_NBD"/>
</dbReference>
<evidence type="ECO:0000313" key="4">
    <source>
        <dbReference type="EMBL" id="MED6208176.1"/>
    </source>
</evidence>
<dbReference type="EMBL" id="JASCZI010241900">
    <property type="protein sequence ID" value="MED6208176.1"/>
    <property type="molecule type" value="Genomic_DNA"/>
</dbReference>
<evidence type="ECO:0000256" key="2">
    <source>
        <dbReference type="ARBA" id="ARBA00022840"/>
    </source>
</evidence>
<organism evidence="4 5">
    <name type="scientific">Stylosanthes scabra</name>
    <dbReference type="NCBI Taxonomy" id="79078"/>
    <lineage>
        <taxon>Eukaryota</taxon>
        <taxon>Viridiplantae</taxon>
        <taxon>Streptophyta</taxon>
        <taxon>Embryophyta</taxon>
        <taxon>Tracheophyta</taxon>
        <taxon>Spermatophyta</taxon>
        <taxon>Magnoliopsida</taxon>
        <taxon>eudicotyledons</taxon>
        <taxon>Gunneridae</taxon>
        <taxon>Pentapetalae</taxon>
        <taxon>rosids</taxon>
        <taxon>fabids</taxon>
        <taxon>Fabales</taxon>
        <taxon>Fabaceae</taxon>
        <taxon>Papilionoideae</taxon>
        <taxon>50 kb inversion clade</taxon>
        <taxon>dalbergioids sensu lato</taxon>
        <taxon>Dalbergieae</taxon>
        <taxon>Pterocarpus clade</taxon>
        <taxon>Stylosanthes</taxon>
    </lineage>
</organism>
<dbReference type="PRINTS" id="PR00301">
    <property type="entry name" value="HEATSHOCK70"/>
</dbReference>
<keyword evidence="1" id="KW-0547">Nucleotide-binding</keyword>
<dbReference type="Gene3D" id="3.90.640.10">
    <property type="entry name" value="Actin, Chain A, domain 4"/>
    <property type="match status" value="1"/>
</dbReference>
<sequence>MSQPLRPLRMALTKDLVAPRSVMCSSLILVGVPLMCLSLLLRTRSSKLRLLLDFDNRLVTYFVKEFQRKYKVDINGNARALRRLRTACEKAKRTVSYAVTASIELDAFLDGIDFYSSIMRARFEELNMDLFRECVETVDQCLNDAKMDKASVHDVVLVGGSSRIPKVQELLQEFFEGKKLFKSINPDEAVAYGAAVQAALLNGGTKSNVPDLVLQDVTPLSLGIELLGDVMSVEIPRNTTIPVKKSATVVTAFDNHSSMSIKIYEGERARASDNNLL</sequence>
<feature type="transmembrane region" description="Helical" evidence="3">
    <location>
        <begin position="20"/>
        <end position="41"/>
    </location>
</feature>
<dbReference type="InterPro" id="IPR018181">
    <property type="entry name" value="Heat_shock_70_CS"/>
</dbReference>
<feature type="non-terminal residue" evidence="4">
    <location>
        <position position="277"/>
    </location>
</feature>
<evidence type="ECO:0000313" key="5">
    <source>
        <dbReference type="Proteomes" id="UP001341840"/>
    </source>
</evidence>
<proteinExistence type="predicted"/>
<reference evidence="4 5" key="1">
    <citation type="journal article" date="2023" name="Plants (Basel)">
        <title>Bridging the Gap: Combining Genomics and Transcriptomics Approaches to Understand Stylosanthes scabra, an Orphan Legume from the Brazilian Caatinga.</title>
        <authorList>
            <person name="Ferreira-Neto J.R.C."/>
            <person name="da Silva M.D."/>
            <person name="Binneck E."/>
            <person name="de Melo N.F."/>
            <person name="da Silva R.H."/>
            <person name="de Melo A.L.T.M."/>
            <person name="Pandolfi V."/>
            <person name="Bustamante F.O."/>
            <person name="Brasileiro-Vidal A.C."/>
            <person name="Benko-Iseppon A.M."/>
        </authorList>
    </citation>
    <scope>NUCLEOTIDE SEQUENCE [LARGE SCALE GENOMIC DNA]</scope>
    <source>
        <tissue evidence="4">Leaves</tissue>
    </source>
</reference>
<dbReference type="PANTHER" id="PTHR19375">
    <property type="entry name" value="HEAT SHOCK PROTEIN 70KDA"/>
    <property type="match status" value="1"/>
</dbReference>
<evidence type="ECO:0000256" key="3">
    <source>
        <dbReference type="SAM" id="Phobius"/>
    </source>
</evidence>
<dbReference type="SUPFAM" id="SSF100920">
    <property type="entry name" value="Heat shock protein 70kD (HSP70), peptide-binding domain"/>
    <property type="match status" value="1"/>
</dbReference>
<dbReference type="Gene3D" id="2.60.34.10">
    <property type="entry name" value="Substrate Binding Domain Of DNAk, Chain A, domain 1"/>
    <property type="match status" value="1"/>
</dbReference>
<accession>A0ABU6YE46</accession>
<dbReference type="PROSITE" id="PS01036">
    <property type="entry name" value="HSP70_3"/>
    <property type="match status" value="1"/>
</dbReference>
<gene>
    <name evidence="4" type="ORF">PIB30_042708</name>
</gene>
<keyword evidence="3" id="KW-1133">Transmembrane helix</keyword>
<keyword evidence="2" id="KW-0067">ATP-binding</keyword>
<evidence type="ECO:0000256" key="1">
    <source>
        <dbReference type="ARBA" id="ARBA00022741"/>
    </source>
</evidence>
<dbReference type="Proteomes" id="UP001341840">
    <property type="component" value="Unassembled WGS sequence"/>
</dbReference>
<dbReference type="InterPro" id="IPR029047">
    <property type="entry name" value="HSP70_peptide-bd_sf"/>
</dbReference>
<keyword evidence="3" id="KW-0472">Membrane</keyword>
<name>A0ABU6YE46_9FABA</name>